<feature type="binding site" description="covalent" evidence="8">
    <location>
        <position position="84"/>
    </location>
    <ligand>
        <name>heme c</name>
        <dbReference type="ChEBI" id="CHEBI:61717"/>
        <label>1</label>
    </ligand>
</feature>
<keyword evidence="7 9" id="KW-0408">Iron</keyword>
<feature type="binding site" description="covalent" evidence="8">
    <location>
        <position position="87"/>
    </location>
    <ligand>
        <name>heme c</name>
        <dbReference type="ChEBI" id="CHEBI:61717"/>
        <label>1</label>
    </ligand>
</feature>
<feature type="binding site" description="covalent" evidence="8">
    <location>
        <position position="240"/>
    </location>
    <ligand>
        <name>heme c</name>
        <dbReference type="ChEBI" id="CHEBI:61717"/>
        <label>2</label>
    </ligand>
</feature>
<evidence type="ECO:0000313" key="13">
    <source>
        <dbReference type="EMBL" id="OHX21119.1"/>
    </source>
</evidence>
<keyword evidence="15" id="KW-1185">Reference proteome</keyword>
<evidence type="ECO:0000256" key="3">
    <source>
        <dbReference type="ARBA" id="ARBA00022723"/>
    </source>
</evidence>
<evidence type="ECO:0000256" key="8">
    <source>
        <dbReference type="PIRSR" id="PIRSR000294-1"/>
    </source>
</evidence>
<evidence type="ECO:0000313" key="15">
    <source>
        <dbReference type="Proteomes" id="UP000180280"/>
    </source>
</evidence>
<dbReference type="OrthoDB" id="9805202at2"/>
<dbReference type="PANTHER" id="PTHR30600:SF14">
    <property type="entry name" value="CYTOCHROME C PEROXIDASE"/>
    <property type="match status" value="1"/>
</dbReference>
<evidence type="ECO:0000313" key="14">
    <source>
        <dbReference type="Proteomes" id="UP000180088"/>
    </source>
</evidence>
<dbReference type="Pfam" id="PF03150">
    <property type="entry name" value="CCP_MauG"/>
    <property type="match status" value="1"/>
</dbReference>
<organism evidence="12 14">
    <name type="scientific">Chromobacterium sphagni</name>
    <dbReference type="NCBI Taxonomy" id="1903179"/>
    <lineage>
        <taxon>Bacteria</taxon>
        <taxon>Pseudomonadati</taxon>
        <taxon>Pseudomonadota</taxon>
        <taxon>Betaproteobacteria</taxon>
        <taxon>Neisseriales</taxon>
        <taxon>Chromobacteriaceae</taxon>
        <taxon>Chromobacterium</taxon>
    </lineage>
</organism>
<dbReference type="SUPFAM" id="SSF46626">
    <property type="entry name" value="Cytochrome c"/>
    <property type="match status" value="2"/>
</dbReference>
<evidence type="ECO:0000256" key="10">
    <source>
        <dbReference type="SAM" id="SignalP"/>
    </source>
</evidence>
<keyword evidence="5" id="KW-0574">Periplasm</keyword>
<evidence type="ECO:0000256" key="7">
    <source>
        <dbReference type="ARBA" id="ARBA00023004"/>
    </source>
</evidence>
<dbReference type="GO" id="GO:0009055">
    <property type="term" value="F:electron transfer activity"/>
    <property type="evidence" value="ECO:0007669"/>
    <property type="project" value="InterPro"/>
</dbReference>
<comment type="PTM">
    <text evidence="8">Binds 2 heme groups per subunit.</text>
</comment>
<reference evidence="14 15" key="1">
    <citation type="submission" date="2016-09" db="EMBL/GenBank/DDBJ databases">
        <title>Chromobacterium muskegensis sp. nov., an insecticidal bacterium isolated from Sphagnum bogs.</title>
        <authorList>
            <person name="Sparks M.E."/>
            <person name="Blackburn M.B."/>
            <person name="Gundersen-Rindal D.E."/>
            <person name="Mitchell A."/>
            <person name="Farrar R."/>
            <person name="Kuhar D."/>
        </authorList>
    </citation>
    <scope>NUCLEOTIDE SEQUENCE [LARGE SCALE GENOMIC DNA]</scope>
    <source>
        <strain evidence="13 15">14B-1</strain>
        <strain evidence="12 14">37-2</strain>
    </source>
</reference>
<keyword evidence="4 10" id="KW-0732">Signal</keyword>
<evidence type="ECO:0000256" key="9">
    <source>
        <dbReference type="PIRSR" id="PIRSR000294-2"/>
    </source>
</evidence>
<dbReference type="STRING" id="1903179.BI347_03895"/>
<accession>A0A1S1WZM6</accession>
<dbReference type="Proteomes" id="UP000180088">
    <property type="component" value="Unassembled WGS sequence"/>
</dbReference>
<dbReference type="AlphaFoldDB" id="A0A1S1WZM6"/>
<dbReference type="NCBIfam" id="TIGR04039">
    <property type="entry name" value="MXAN_0977_Heme2"/>
    <property type="match status" value="1"/>
</dbReference>
<dbReference type="Gene3D" id="1.10.760.10">
    <property type="entry name" value="Cytochrome c-like domain"/>
    <property type="match status" value="2"/>
</dbReference>
<dbReference type="InterPro" id="IPR036909">
    <property type="entry name" value="Cyt_c-like_dom_sf"/>
</dbReference>
<dbReference type="Proteomes" id="UP000180280">
    <property type="component" value="Unassembled WGS sequence"/>
</dbReference>
<dbReference type="InterPro" id="IPR026259">
    <property type="entry name" value="MauG/Cytc_peroxidase"/>
</dbReference>
<dbReference type="GO" id="GO:0042597">
    <property type="term" value="C:periplasmic space"/>
    <property type="evidence" value="ECO:0007669"/>
    <property type="project" value="UniProtKB-SubCell"/>
</dbReference>
<dbReference type="EMBL" id="MKCT01000001">
    <property type="protein sequence ID" value="OHX21119.1"/>
    <property type="molecule type" value="Genomic_DNA"/>
</dbReference>
<dbReference type="InterPro" id="IPR009056">
    <property type="entry name" value="Cyt_c-like_dom"/>
</dbReference>
<gene>
    <name evidence="13" type="ORF">BI344_00815</name>
    <name evidence="12" type="ORF">BI347_03895</name>
</gene>
<evidence type="ECO:0000256" key="5">
    <source>
        <dbReference type="ARBA" id="ARBA00022764"/>
    </source>
</evidence>
<protein>
    <submittedName>
        <fullName evidence="12">Di-heme enzyme</fullName>
    </submittedName>
</protein>
<dbReference type="RefSeq" id="WP_071111077.1">
    <property type="nucleotide sequence ID" value="NZ_MKCS01000001.1"/>
</dbReference>
<dbReference type="InterPro" id="IPR004852">
    <property type="entry name" value="Di-haem_cyt_c_peroxidsae"/>
</dbReference>
<dbReference type="PROSITE" id="PS51007">
    <property type="entry name" value="CYTC"/>
    <property type="match status" value="1"/>
</dbReference>
<dbReference type="InterPro" id="IPR023929">
    <property type="entry name" value="MbnH-like"/>
</dbReference>
<comment type="subcellular location">
    <subcellularLocation>
        <location evidence="1">Periplasm</location>
    </subcellularLocation>
</comment>
<feature type="signal peptide" evidence="10">
    <location>
        <begin position="1"/>
        <end position="20"/>
    </location>
</feature>
<feature type="binding site" description="covalent" evidence="8">
    <location>
        <position position="237"/>
    </location>
    <ligand>
        <name>heme c</name>
        <dbReference type="ChEBI" id="CHEBI:61717"/>
        <label>2</label>
    </ligand>
</feature>
<evidence type="ECO:0000313" key="12">
    <source>
        <dbReference type="EMBL" id="OHX12737.1"/>
    </source>
</evidence>
<feature type="binding site" description="axial binding residue" evidence="9">
    <location>
        <position position="88"/>
    </location>
    <ligand>
        <name>heme c</name>
        <dbReference type="ChEBI" id="CHEBI:61717"/>
        <label>1</label>
    </ligand>
    <ligandPart>
        <name>Fe</name>
        <dbReference type="ChEBI" id="CHEBI:18248"/>
    </ligandPart>
</feature>
<comment type="caution">
    <text evidence="12">The sequence shown here is derived from an EMBL/GenBank/DDBJ whole genome shotgun (WGS) entry which is preliminary data.</text>
</comment>
<dbReference type="GO" id="GO:0020037">
    <property type="term" value="F:heme binding"/>
    <property type="evidence" value="ECO:0007669"/>
    <property type="project" value="InterPro"/>
</dbReference>
<dbReference type="InterPro" id="IPR051395">
    <property type="entry name" value="Cytochrome_c_Peroxidase/MauG"/>
</dbReference>
<dbReference type="GO" id="GO:0046872">
    <property type="term" value="F:metal ion binding"/>
    <property type="evidence" value="ECO:0007669"/>
    <property type="project" value="UniProtKB-KW"/>
</dbReference>
<feature type="domain" description="Cytochrome c" evidence="11">
    <location>
        <begin position="221"/>
        <end position="367"/>
    </location>
</feature>
<evidence type="ECO:0000256" key="6">
    <source>
        <dbReference type="ARBA" id="ARBA00023002"/>
    </source>
</evidence>
<dbReference type="PANTHER" id="PTHR30600">
    <property type="entry name" value="CYTOCHROME C PEROXIDASE-RELATED"/>
    <property type="match status" value="1"/>
</dbReference>
<dbReference type="PIRSF" id="PIRSF000294">
    <property type="entry name" value="Cytochrome-c_peroxidase"/>
    <property type="match status" value="1"/>
</dbReference>
<evidence type="ECO:0000256" key="4">
    <source>
        <dbReference type="ARBA" id="ARBA00022729"/>
    </source>
</evidence>
<proteinExistence type="predicted"/>
<feature type="binding site" description="axial binding residue" evidence="9">
    <location>
        <position position="241"/>
    </location>
    <ligand>
        <name>heme c</name>
        <dbReference type="ChEBI" id="CHEBI:61717"/>
        <label>2</label>
    </ligand>
    <ligandPart>
        <name>Fe</name>
        <dbReference type="ChEBI" id="CHEBI:18248"/>
    </ligandPart>
</feature>
<evidence type="ECO:0000259" key="11">
    <source>
        <dbReference type="PROSITE" id="PS51007"/>
    </source>
</evidence>
<evidence type="ECO:0000256" key="1">
    <source>
        <dbReference type="ARBA" id="ARBA00004418"/>
    </source>
</evidence>
<evidence type="ECO:0000256" key="2">
    <source>
        <dbReference type="ARBA" id="ARBA00022617"/>
    </source>
</evidence>
<dbReference type="GO" id="GO:0004130">
    <property type="term" value="F:cytochrome-c peroxidase activity"/>
    <property type="evidence" value="ECO:0007669"/>
    <property type="project" value="TreeGrafter"/>
</dbReference>
<dbReference type="EMBL" id="MKCS01000001">
    <property type="protein sequence ID" value="OHX12737.1"/>
    <property type="molecule type" value="Genomic_DNA"/>
</dbReference>
<name>A0A1S1WZM6_9NEIS</name>
<keyword evidence="3 9" id="KW-0479">Metal-binding</keyword>
<keyword evidence="2 8" id="KW-0349">Heme</keyword>
<feature type="chain" id="PRO_5010334952" evidence="10">
    <location>
        <begin position="21"/>
        <end position="387"/>
    </location>
</feature>
<comment type="cofactor">
    <cofactor evidence="8">
        <name>heme</name>
        <dbReference type="ChEBI" id="CHEBI:30413"/>
    </cofactor>
    <text evidence="8">Binds 2 heme groups.</text>
</comment>
<sequence length="387" mass="42213">MKRSALRALAGGGLLSALLAAGLPGDDAGGRQPAAAGADWQWQLPPGVAPPPVPADNPMSRAKFELGRYLFYDKRLSGNGDISCASCHPQARAFSDGVALSIGAEGERALRNAQPLANAAWRRSYTWANYSLTTLERQMDGPLFRTDPVEMGINDGNLSTVLARLAADPHYQREFARAFPGQPRPLTLENIVKAIASFERGIVSFDSRYDRYRAGQTELSAAESRGLRLFRSEQGQCYRCHGSADFDDQMAGFSRDLPFHNIGLYNLDGKGGYPFPNRGALELSGKAADMGRFRSPSLRNVALTAPYMHDGSVATLEDAVRIHAEHGRRGGKAGDGRLNPWKDAAIDRIRLNRREQADIVAFLKTLSDDKLIHNPRLADPFAAKHGK</sequence>
<keyword evidence="6" id="KW-0560">Oxidoreductase</keyword>